<evidence type="ECO:0000313" key="3">
    <source>
        <dbReference type="Proteomes" id="UP001156102"/>
    </source>
</evidence>
<feature type="domain" description="AB hydrolase-1" evidence="1">
    <location>
        <begin position="16"/>
        <end position="125"/>
    </location>
</feature>
<evidence type="ECO:0000313" key="2">
    <source>
        <dbReference type="EMBL" id="MCP8968436.1"/>
    </source>
</evidence>
<dbReference type="InterPro" id="IPR000073">
    <property type="entry name" value="AB_hydrolase_1"/>
</dbReference>
<keyword evidence="3" id="KW-1185">Reference proteome</keyword>
<accession>A0AA41X3U9</accession>
<proteinExistence type="predicted"/>
<name>A0AA41X3U9_9BACI</name>
<dbReference type="SUPFAM" id="SSF53474">
    <property type="entry name" value="alpha/beta-Hydrolases"/>
    <property type="match status" value="1"/>
</dbReference>
<dbReference type="GO" id="GO:0016020">
    <property type="term" value="C:membrane"/>
    <property type="evidence" value="ECO:0007669"/>
    <property type="project" value="TreeGrafter"/>
</dbReference>
<dbReference type="EMBL" id="JANCLT010000003">
    <property type="protein sequence ID" value="MCP8968436.1"/>
    <property type="molecule type" value="Genomic_DNA"/>
</dbReference>
<gene>
    <name evidence="2" type="ORF">NK662_07750</name>
</gene>
<evidence type="ECO:0000259" key="1">
    <source>
        <dbReference type="Pfam" id="PF00561"/>
    </source>
</evidence>
<reference evidence="2" key="1">
    <citation type="submission" date="2022-07" db="EMBL/GenBank/DDBJ databases">
        <authorList>
            <person name="Li W.-J."/>
            <person name="Deng Q.-Q."/>
        </authorList>
    </citation>
    <scope>NUCLEOTIDE SEQUENCE</scope>
    <source>
        <strain evidence="2">SYSU M60031</strain>
    </source>
</reference>
<dbReference type="GO" id="GO:0047372">
    <property type="term" value="F:monoacylglycerol lipase activity"/>
    <property type="evidence" value="ECO:0007669"/>
    <property type="project" value="TreeGrafter"/>
</dbReference>
<protein>
    <submittedName>
        <fullName evidence="2">Alpha/beta hydrolase</fullName>
    </submittedName>
</protein>
<dbReference type="InterPro" id="IPR050266">
    <property type="entry name" value="AB_hydrolase_sf"/>
</dbReference>
<dbReference type="GO" id="GO:0046464">
    <property type="term" value="P:acylglycerol catabolic process"/>
    <property type="evidence" value="ECO:0007669"/>
    <property type="project" value="TreeGrafter"/>
</dbReference>
<dbReference type="Pfam" id="PF00561">
    <property type="entry name" value="Abhydrolase_1"/>
    <property type="match status" value="1"/>
</dbReference>
<dbReference type="PRINTS" id="PR00111">
    <property type="entry name" value="ABHYDROLASE"/>
</dbReference>
<dbReference type="RefSeq" id="WP_254758347.1">
    <property type="nucleotide sequence ID" value="NZ_JANCLT010000003.1"/>
</dbReference>
<dbReference type="InterPro" id="IPR029058">
    <property type="entry name" value="AB_hydrolase_fold"/>
</dbReference>
<comment type="caution">
    <text evidence="2">The sequence shown here is derived from an EMBL/GenBank/DDBJ whole genome shotgun (WGS) entry which is preliminary data.</text>
</comment>
<sequence>MLVVILHTEVLGNGEPMLFLHTALQTGITDFEYQREYFKSAYTVILPDLRGHGKSVTNELSDFFSNSAEDIRDTLDHLGLQSVHIVGCSVGALVGLAFSKRYPQRVKTLTLSGILPEQPANWLELHKAEVARQSAIVQNEQVTAYFNFLHGEGWEQLLEIGENAGWYPFEETRDLTGLTMPVLYMVGEGNAAEVKGVMIYPEMIADLHVSVVPFASHLVHAEQAEVYSRLLEQFLERSK</sequence>
<dbReference type="Proteomes" id="UP001156102">
    <property type="component" value="Unassembled WGS sequence"/>
</dbReference>
<keyword evidence="2" id="KW-0378">Hydrolase</keyword>
<dbReference type="PANTHER" id="PTHR43798:SF33">
    <property type="entry name" value="HYDROLASE, PUTATIVE (AFU_ORTHOLOGUE AFUA_2G14860)-RELATED"/>
    <property type="match status" value="1"/>
</dbReference>
<organism evidence="2 3">
    <name type="scientific">Ectobacillus ponti</name>
    <dbReference type="NCBI Taxonomy" id="2961894"/>
    <lineage>
        <taxon>Bacteria</taxon>
        <taxon>Bacillati</taxon>
        <taxon>Bacillota</taxon>
        <taxon>Bacilli</taxon>
        <taxon>Bacillales</taxon>
        <taxon>Bacillaceae</taxon>
        <taxon>Ectobacillus</taxon>
    </lineage>
</organism>
<dbReference type="PANTHER" id="PTHR43798">
    <property type="entry name" value="MONOACYLGLYCEROL LIPASE"/>
    <property type="match status" value="1"/>
</dbReference>
<dbReference type="Gene3D" id="3.40.50.1820">
    <property type="entry name" value="alpha/beta hydrolase"/>
    <property type="match status" value="1"/>
</dbReference>
<dbReference type="AlphaFoldDB" id="A0AA41X3U9"/>